<evidence type="ECO:0000256" key="6">
    <source>
        <dbReference type="ARBA" id="ARBA00049130"/>
    </source>
</evidence>
<dbReference type="PANTHER" id="PTHR43491">
    <property type="entry name" value="UDP-N-ACETYL-D-MANNOSAMINE DEHYDROGENASE"/>
    <property type="match status" value="1"/>
</dbReference>
<dbReference type="Gene3D" id="3.40.50.720">
    <property type="entry name" value="NAD(P)-binding Rossmann-like Domain"/>
    <property type="match status" value="2"/>
</dbReference>
<evidence type="ECO:0000256" key="7">
    <source>
        <dbReference type="PIRNR" id="PIRNR000124"/>
    </source>
</evidence>
<dbReference type="STRING" id="660521.SAMN04487949_2880"/>
<dbReference type="SUPFAM" id="SSF51735">
    <property type="entry name" value="NAD(P)-binding Rossmann-fold domains"/>
    <property type="match status" value="1"/>
</dbReference>
<dbReference type="InterPro" id="IPR017476">
    <property type="entry name" value="UDP-Glc/GDP-Man"/>
</dbReference>
<keyword evidence="3" id="KW-0560">Oxidoreductase</keyword>
<dbReference type="PANTHER" id="PTHR43491:SF1">
    <property type="entry name" value="UDP-N-ACETYL-D-MANNOSAMINE DEHYDROGENASE"/>
    <property type="match status" value="1"/>
</dbReference>
<organism evidence="9 10">
    <name type="scientific">Halogranum gelatinilyticum</name>
    <dbReference type="NCBI Taxonomy" id="660521"/>
    <lineage>
        <taxon>Archaea</taxon>
        <taxon>Methanobacteriati</taxon>
        <taxon>Methanobacteriota</taxon>
        <taxon>Stenosarchaea group</taxon>
        <taxon>Halobacteria</taxon>
        <taxon>Halobacteriales</taxon>
        <taxon>Haloferacaceae</taxon>
    </lineage>
</organism>
<dbReference type="InterPro" id="IPR028359">
    <property type="entry name" value="UDP_ManNAc/GlcNAc_DH"/>
</dbReference>
<dbReference type="GO" id="GO:0000271">
    <property type="term" value="P:polysaccharide biosynthetic process"/>
    <property type="evidence" value="ECO:0007669"/>
    <property type="project" value="InterPro"/>
</dbReference>
<gene>
    <name evidence="9" type="ORF">SAMN04487949_2880</name>
</gene>
<feature type="domain" description="UDP-glucose/GDP-mannose dehydrogenase C-terminal" evidence="8">
    <location>
        <begin position="308"/>
        <end position="418"/>
    </location>
</feature>
<proteinExistence type="inferred from homology"/>
<protein>
    <recommendedName>
        <fullName evidence="2">UDP-N-acetyl-D-mannosamine dehydrogenase</fullName>
        <ecNumber evidence="1">1.1.1.336</ecNumber>
    </recommendedName>
    <alternativeName>
        <fullName evidence="5">UDP-ManNAc 6-dehydrogenase</fullName>
    </alternativeName>
</protein>
<sequence>MTDICIHGLGYIGLPTATIFAHSGYDVVGFDTNPEVVSTLRRREVHFDEPGLQQIATEAIDSERLKVKSEPVSADIHIICVPTPFDDTKKQADLGNVAAAGRTIGNLLKEDDLVILESTVPPTTTEEVLQPQLEKSGLVAGRDFGLAHCPETVLPGNMIAELRENDRVIGGIDRRSTERTVELYDSFVEGEIRTTENPTTAEFAKLAQNTFRDTNIALANELAMLADEYDIDSRKAIQLSNHHPRVNIHHPGPGVGGHCLPVDPWFLGQESNNLNLVSTAREINDSMSNYTIELLGEELGTLSNSRIAVLGVAYKGNVDDTRNSPGLKLARELQARKSLGVNEVTATDGGIDDIDVRIHDPCVSDQTLDLVPLDEAVRGAEALVLTTDHTEYAQLSPTRMSKLMDGNLILDTMAHLNKNEWSDAGFNYRQI</sequence>
<evidence type="ECO:0000259" key="8">
    <source>
        <dbReference type="SMART" id="SM00984"/>
    </source>
</evidence>
<dbReference type="GO" id="GO:0016628">
    <property type="term" value="F:oxidoreductase activity, acting on the CH-CH group of donors, NAD or NADP as acceptor"/>
    <property type="evidence" value="ECO:0007669"/>
    <property type="project" value="InterPro"/>
</dbReference>
<dbReference type="Pfam" id="PF00984">
    <property type="entry name" value="UDPG_MGDP_dh"/>
    <property type="match status" value="1"/>
</dbReference>
<dbReference type="SUPFAM" id="SSF52413">
    <property type="entry name" value="UDP-glucose/GDP-mannose dehydrogenase C-terminal domain"/>
    <property type="match status" value="1"/>
</dbReference>
<comment type="similarity">
    <text evidence="7">Belongs to the UDP-glucose/GDP-mannose dehydrogenase family.</text>
</comment>
<accession>A0A1G9X920</accession>
<dbReference type="SUPFAM" id="SSF48179">
    <property type="entry name" value="6-phosphogluconate dehydrogenase C-terminal domain-like"/>
    <property type="match status" value="1"/>
</dbReference>
<evidence type="ECO:0000313" key="10">
    <source>
        <dbReference type="Proteomes" id="UP000199451"/>
    </source>
</evidence>
<keyword evidence="10" id="KW-1185">Reference proteome</keyword>
<dbReference type="SMART" id="SM00984">
    <property type="entry name" value="UDPG_MGDP_dh_C"/>
    <property type="match status" value="1"/>
</dbReference>
<dbReference type="InterPro" id="IPR008927">
    <property type="entry name" value="6-PGluconate_DH-like_C_sf"/>
</dbReference>
<dbReference type="OrthoDB" id="372050at2157"/>
<comment type="catalytic activity">
    <reaction evidence="6">
        <text>UDP-N-acetyl-alpha-D-mannosamine + 2 NAD(+) + H2O = UDP-N-acetyl-alpha-D-mannosaminouronate + 2 NADH + 3 H(+)</text>
        <dbReference type="Rhea" id="RHEA:25780"/>
        <dbReference type="ChEBI" id="CHEBI:15377"/>
        <dbReference type="ChEBI" id="CHEBI:15378"/>
        <dbReference type="ChEBI" id="CHEBI:57540"/>
        <dbReference type="ChEBI" id="CHEBI:57945"/>
        <dbReference type="ChEBI" id="CHEBI:68623"/>
        <dbReference type="ChEBI" id="CHEBI:70731"/>
        <dbReference type="EC" id="1.1.1.336"/>
    </reaction>
</comment>
<dbReference type="NCBIfam" id="TIGR03026">
    <property type="entry name" value="NDP-sugDHase"/>
    <property type="match status" value="1"/>
</dbReference>
<dbReference type="Pfam" id="PF03720">
    <property type="entry name" value="UDPG_MGDP_dh_C"/>
    <property type="match status" value="1"/>
</dbReference>
<evidence type="ECO:0000313" key="9">
    <source>
        <dbReference type="EMBL" id="SDM92946.1"/>
    </source>
</evidence>
<evidence type="ECO:0000256" key="2">
    <source>
        <dbReference type="ARBA" id="ARBA00016796"/>
    </source>
</evidence>
<dbReference type="PIRSF" id="PIRSF000124">
    <property type="entry name" value="UDPglc_GDPman_dh"/>
    <property type="match status" value="1"/>
</dbReference>
<dbReference type="GO" id="GO:0089714">
    <property type="term" value="F:UDP-N-acetyl-D-mannosamine dehydrogenase activity"/>
    <property type="evidence" value="ECO:0007669"/>
    <property type="project" value="UniProtKB-EC"/>
</dbReference>
<dbReference type="InterPro" id="IPR036291">
    <property type="entry name" value="NAD(P)-bd_dom_sf"/>
</dbReference>
<evidence type="ECO:0000256" key="3">
    <source>
        <dbReference type="ARBA" id="ARBA00023002"/>
    </source>
</evidence>
<dbReference type="EMBL" id="FNHL01000004">
    <property type="protein sequence ID" value="SDM92946.1"/>
    <property type="molecule type" value="Genomic_DNA"/>
</dbReference>
<name>A0A1G9X920_9EURY</name>
<reference evidence="10" key="1">
    <citation type="submission" date="2016-10" db="EMBL/GenBank/DDBJ databases">
        <authorList>
            <person name="Varghese N."/>
            <person name="Submissions S."/>
        </authorList>
    </citation>
    <scope>NUCLEOTIDE SEQUENCE [LARGE SCALE GENOMIC DNA]</scope>
    <source>
        <strain evidence="10">CGMCC 1.10119</strain>
    </source>
</reference>
<keyword evidence="4" id="KW-0520">NAD</keyword>
<dbReference type="InterPro" id="IPR001732">
    <property type="entry name" value="UDP-Glc/GDP-Man_DH_N"/>
</dbReference>
<dbReference type="Proteomes" id="UP000199451">
    <property type="component" value="Unassembled WGS sequence"/>
</dbReference>
<dbReference type="AlphaFoldDB" id="A0A1G9X920"/>
<dbReference type="InterPro" id="IPR036220">
    <property type="entry name" value="UDP-Glc/GDP-Man_DH_C_sf"/>
</dbReference>
<dbReference type="PIRSF" id="PIRSF500136">
    <property type="entry name" value="UDP_ManNAc_DH"/>
    <property type="match status" value="1"/>
</dbReference>
<dbReference type="InterPro" id="IPR014026">
    <property type="entry name" value="UDP-Glc/GDP-Man_DH_dimer"/>
</dbReference>
<dbReference type="EC" id="1.1.1.336" evidence="1"/>
<dbReference type="Pfam" id="PF03721">
    <property type="entry name" value="UDPG_MGDP_dh_N"/>
    <property type="match status" value="1"/>
</dbReference>
<dbReference type="RefSeq" id="WP_089698544.1">
    <property type="nucleotide sequence ID" value="NZ_FNHL01000004.1"/>
</dbReference>
<evidence type="ECO:0000256" key="1">
    <source>
        <dbReference type="ARBA" id="ARBA00012935"/>
    </source>
</evidence>
<dbReference type="InterPro" id="IPR014027">
    <property type="entry name" value="UDP-Glc/GDP-Man_DH_C"/>
</dbReference>
<evidence type="ECO:0000256" key="5">
    <source>
        <dbReference type="ARBA" id="ARBA00030172"/>
    </source>
</evidence>
<evidence type="ECO:0000256" key="4">
    <source>
        <dbReference type="ARBA" id="ARBA00023027"/>
    </source>
</evidence>
<dbReference type="GO" id="GO:0051287">
    <property type="term" value="F:NAD binding"/>
    <property type="evidence" value="ECO:0007669"/>
    <property type="project" value="InterPro"/>
</dbReference>